<accession>R4PXV7</accession>
<organism evidence="1 2">
    <name type="scientific">Candidatus Saccharimonas aalborgensis</name>
    <dbReference type="NCBI Taxonomy" id="1332188"/>
    <lineage>
        <taxon>Bacteria</taxon>
        <taxon>Candidatus Saccharimonadota</taxon>
        <taxon>Candidatus Saccharimonadia</taxon>
        <taxon>Candidatus Saccharimonadales</taxon>
        <taxon>Candidatus Saccharimonadaceae</taxon>
        <taxon>Candidatus Saccharimonas</taxon>
    </lineage>
</organism>
<dbReference type="KEGG" id="saal:L336_0897"/>
<proteinExistence type="predicted"/>
<dbReference type="AlphaFoldDB" id="R4PXV7"/>
<dbReference type="HOGENOM" id="CLU_2011127_0_0_0"/>
<name>R4PXV7_9BACT</name>
<dbReference type="Proteomes" id="UP000013893">
    <property type="component" value="Chromosome"/>
</dbReference>
<dbReference type="RefSeq" id="WP_015642047.1">
    <property type="nucleotide sequence ID" value="NC_021219.1"/>
</dbReference>
<gene>
    <name evidence="1" type="ORF">L336_0897</name>
</gene>
<dbReference type="EMBL" id="CP005957">
    <property type="protein sequence ID" value="AGL62597.1"/>
    <property type="molecule type" value="Genomic_DNA"/>
</dbReference>
<evidence type="ECO:0000313" key="1">
    <source>
        <dbReference type="EMBL" id="AGL62597.1"/>
    </source>
</evidence>
<protein>
    <submittedName>
        <fullName evidence="1">Uncharacterized protein</fullName>
    </submittedName>
</protein>
<dbReference type="STRING" id="1332188.L336_0897"/>
<sequence length="123" mass="13936">MTRRARVELGYRTDCDLLSRPVVQEQLPFDVTADIRPAPEDDGESFAYDIRQMIAETEAQLARAEVDGRIDRAWRGLSRVAQLRILLDAGIDPFAKSPPLRMSSDTEEEARYTRALLDEARNG</sequence>
<reference evidence="1 2" key="1">
    <citation type="journal article" date="2013" name="Nat. Biotechnol.">
        <title>Genome sequences of rare, uncultured bacteria obtained by differential coverage binning of multiple metagenomes.</title>
        <authorList>
            <person name="Albertsen M."/>
            <person name="Hugenholtz P."/>
            <person name="Skarshewski A."/>
            <person name="Nielsen K.L."/>
            <person name="Tyson G.W."/>
            <person name="Nielsen P.H."/>
        </authorList>
    </citation>
    <scope>NUCLEOTIDE SEQUENCE [LARGE SCALE GENOMIC DNA]</scope>
    <source>
        <strain evidence="1">TM71</strain>
    </source>
</reference>
<evidence type="ECO:0000313" key="2">
    <source>
        <dbReference type="Proteomes" id="UP000013893"/>
    </source>
</evidence>
<keyword evidence="2" id="KW-1185">Reference proteome</keyword>